<comment type="similarity">
    <text evidence="1">Belongs to the universal ribosomal protein uL10 family.</text>
</comment>
<feature type="compositionally biased region" description="Acidic residues" evidence="4">
    <location>
        <begin position="299"/>
        <end position="318"/>
    </location>
</feature>
<keyword evidence="3" id="KW-0687">Ribonucleoprotein</keyword>
<dbReference type="Gene3D" id="3.90.105.20">
    <property type="match status" value="1"/>
</dbReference>
<dbReference type="AlphaFoldDB" id="Q52H32"/>
<dbReference type="Pfam" id="PF17777">
    <property type="entry name" value="RL10P_insert"/>
    <property type="match status" value="1"/>
</dbReference>
<dbReference type="InterPro" id="IPR030670">
    <property type="entry name" value="uL10_eukaryotes"/>
</dbReference>
<dbReference type="Pfam" id="PF00466">
    <property type="entry name" value="Ribosomal_L10"/>
    <property type="match status" value="1"/>
</dbReference>
<dbReference type="Gene3D" id="3.30.70.1730">
    <property type="match status" value="1"/>
</dbReference>
<evidence type="ECO:0000256" key="3">
    <source>
        <dbReference type="ARBA" id="ARBA00023274"/>
    </source>
</evidence>
<reference evidence="6" key="1">
    <citation type="journal article" date="2005" name="Gene">
        <title>Ribosomal cold-adaptation: characterization of the genes encoding the acidic ribosomal P0 and P2 proteins from the Antarctic ciliate Euplotes focardii.</title>
        <authorList>
            <person name="Pucciarelli S."/>
            <person name="Marziale F."/>
            <person name="Di Giuseppe G."/>
            <person name="Barchetta S."/>
            <person name="Miceli C."/>
        </authorList>
    </citation>
    <scope>NUCLEOTIDE SEQUENCE</scope>
</reference>
<organism evidence="6">
    <name type="scientific">Moneuplotes minuta</name>
    <dbReference type="NCBI Taxonomy" id="74792"/>
    <lineage>
        <taxon>Eukaryota</taxon>
        <taxon>Sar</taxon>
        <taxon>Alveolata</taxon>
        <taxon>Ciliophora</taxon>
        <taxon>Intramacronucleata</taxon>
        <taxon>Spirotrichea</taxon>
        <taxon>Hypotrichia</taxon>
        <taxon>Euplotida</taxon>
        <taxon>Euplotidae</taxon>
        <taxon>Moneuplotes</taxon>
    </lineage>
</organism>
<proteinExistence type="inferred from homology"/>
<name>Q52H32_9SPIT</name>
<feature type="region of interest" description="Disordered" evidence="4">
    <location>
        <begin position="294"/>
        <end position="333"/>
    </location>
</feature>
<dbReference type="GO" id="GO:0003735">
    <property type="term" value="F:structural constituent of ribosome"/>
    <property type="evidence" value="ECO:0007669"/>
    <property type="project" value="TreeGrafter"/>
</dbReference>
<dbReference type="PANTHER" id="PTHR45699">
    <property type="entry name" value="60S ACIDIC RIBOSOMAL PROTEIN P0"/>
    <property type="match status" value="1"/>
</dbReference>
<dbReference type="InterPro" id="IPR040637">
    <property type="entry name" value="Ribosomal_uL10-like_insert"/>
</dbReference>
<dbReference type="SUPFAM" id="SSF160369">
    <property type="entry name" value="Ribosomal protein L10-like"/>
    <property type="match status" value="1"/>
</dbReference>
<sequence length="333" mass="36326">MAGKDKKAKKNEFFERVYNVFDKYTRALLVKCDNISARQIHACRKELRSNNSLMLMGENTLIKAALQKRISKPIESESDFEERSKTWTPIPHMEPLVRLLKGNLGIIFTNHDLTDIKDIIDRHTREAPARVGSVAQCDVWIKAGGTGLDPKQTAFFQNLAIPTKIAKAQIEISADKQIITEGEKVGSNEAALLQKLNINPFSYKLSVAHVFDNGNVYGPGVLDITSESIIESYKRVISNVASVSLESGIPTRASAPHSIMRVFKNLLAVTYESEVTFKQAEDIKNAAAAAPVAAAAGGDDAEEAAEEAPAEEPAEDDFGAGAGGLFGDDDEDY</sequence>
<evidence type="ECO:0000256" key="2">
    <source>
        <dbReference type="ARBA" id="ARBA00022980"/>
    </source>
</evidence>
<dbReference type="FunFam" id="3.90.105.20:FF:000001">
    <property type="entry name" value="60S acidic ribosomal protein P0"/>
    <property type="match status" value="1"/>
</dbReference>
<dbReference type="PIRSF" id="PIRSF039087">
    <property type="entry name" value="L10E"/>
    <property type="match status" value="1"/>
</dbReference>
<evidence type="ECO:0000256" key="4">
    <source>
        <dbReference type="SAM" id="MobiDB-lite"/>
    </source>
</evidence>
<accession>Q52H32</accession>
<dbReference type="InterPro" id="IPR043141">
    <property type="entry name" value="Ribosomal_uL10-like_sf"/>
</dbReference>
<dbReference type="EMBL" id="DQ003544">
    <property type="protein sequence ID" value="AAY19280.1"/>
    <property type="molecule type" value="Genomic_DNA"/>
</dbReference>
<dbReference type="GO" id="GO:0000027">
    <property type="term" value="P:ribosomal large subunit assembly"/>
    <property type="evidence" value="ECO:0007669"/>
    <property type="project" value="TreeGrafter"/>
</dbReference>
<feature type="domain" description="Large ribosomal subunit protein uL10-like insertion" evidence="5">
    <location>
        <begin position="129"/>
        <end position="198"/>
    </location>
</feature>
<evidence type="ECO:0000313" key="6">
    <source>
        <dbReference type="EMBL" id="AAY19280.1"/>
    </source>
</evidence>
<evidence type="ECO:0000259" key="5">
    <source>
        <dbReference type="Pfam" id="PF17777"/>
    </source>
</evidence>
<dbReference type="InterPro" id="IPR043164">
    <property type="entry name" value="Ribosomal_uL10-like_insert_sf"/>
</dbReference>
<dbReference type="GO" id="GO:0002181">
    <property type="term" value="P:cytoplasmic translation"/>
    <property type="evidence" value="ECO:0007669"/>
    <property type="project" value="TreeGrafter"/>
</dbReference>
<dbReference type="InterPro" id="IPR050323">
    <property type="entry name" value="Ribosomal_protein_uL10"/>
</dbReference>
<dbReference type="InterPro" id="IPR001790">
    <property type="entry name" value="Ribosomal_uL10"/>
</dbReference>
<protein>
    <submittedName>
        <fullName evidence="6">Acidic ribosomal P0 protein</fullName>
    </submittedName>
</protein>
<dbReference type="CDD" id="cd05795">
    <property type="entry name" value="Ribosomal_P0_L10e"/>
    <property type="match status" value="1"/>
</dbReference>
<dbReference type="GO" id="GO:0070180">
    <property type="term" value="F:large ribosomal subunit rRNA binding"/>
    <property type="evidence" value="ECO:0007669"/>
    <property type="project" value="TreeGrafter"/>
</dbReference>
<dbReference type="GO" id="GO:0022625">
    <property type="term" value="C:cytosolic large ribosomal subunit"/>
    <property type="evidence" value="ECO:0007669"/>
    <property type="project" value="TreeGrafter"/>
</dbReference>
<dbReference type="PANTHER" id="PTHR45699:SF3">
    <property type="entry name" value="LARGE RIBOSOMAL SUBUNIT PROTEIN UL10"/>
    <property type="match status" value="1"/>
</dbReference>
<evidence type="ECO:0000256" key="1">
    <source>
        <dbReference type="ARBA" id="ARBA00008889"/>
    </source>
</evidence>
<keyword evidence="2" id="KW-0689">Ribosomal protein</keyword>